<organism evidence="14 15">
    <name type="scientific">Knipowitschia caucasica</name>
    <name type="common">Caucasian dwarf goby</name>
    <name type="synonym">Pomatoschistus caucasicus</name>
    <dbReference type="NCBI Taxonomy" id="637954"/>
    <lineage>
        <taxon>Eukaryota</taxon>
        <taxon>Metazoa</taxon>
        <taxon>Chordata</taxon>
        <taxon>Craniata</taxon>
        <taxon>Vertebrata</taxon>
        <taxon>Euteleostomi</taxon>
        <taxon>Actinopterygii</taxon>
        <taxon>Neopterygii</taxon>
        <taxon>Teleostei</taxon>
        <taxon>Neoteleostei</taxon>
        <taxon>Acanthomorphata</taxon>
        <taxon>Gobiaria</taxon>
        <taxon>Gobiiformes</taxon>
        <taxon>Gobioidei</taxon>
        <taxon>Gobiidae</taxon>
        <taxon>Gobiinae</taxon>
        <taxon>Knipowitschia</taxon>
    </lineage>
</organism>
<dbReference type="GO" id="GO:0043015">
    <property type="term" value="F:gamma-tubulin binding"/>
    <property type="evidence" value="ECO:0007669"/>
    <property type="project" value="InterPro"/>
</dbReference>
<dbReference type="Pfam" id="PF04130">
    <property type="entry name" value="GCP_C_terminal"/>
    <property type="match status" value="1"/>
</dbReference>
<sequence>MTHWTTFERETEKESKKLISHMTGIEDEDDQNFQLALKFAWSNFKFHRFLDVDSHKVQRSINGIHEKLKIHSDMSKAQSWMKLTEEFLNSPLPNTDETKTDAHFSVLSLLLLLSGSPSNTNFTERPQIKEAEQKDSFDWGKYLMEGEDVDIGPYPDTPEWSEEESEDEDGEEPISREDSGIQLDRTPQEDQDNANNKPVAVKWTEGEPDARAWLEQHVVTPYWVPHASRFPHSLHLHSNLLNFWDQHLYNTDPLYLPEEKAFVTETQVIRETLWLLSGVKKQFIFQMHDGKVTVRSNVVVTHLTGNCLRSILEHIAVYGQAVFRLQRFIDEVTGHSTDPGPPGTSSKKGSDPPFRTYQAFVWALNKYLTIFKKELTTIEKEIVCNDVTITLSGVLERLSSHLVQIQMLHKVFCTGVAEVPPHTPNVVRASHLLNTLYKAILEYDSVGEASEQAVALLFSLWTETVRPYLEIVDEWIVHGHLFDPAKEFIIQRNKDVPVNHRDFWYATYTLYSVSETVENEEKQNDLGSGSSGGEPGQGSRHLTMVSFLKPVLKQIIMAGKSMQLLKNLDGKDSEQAERASRDAERKSLYSLFLESVQSRLCSQEHSPTDTVTEQQAANRSLVKMQSIVAQHLEIDDVHDPLLAINFARLYLEQSDFHERFSGGDFNVDRSSQSVTCQTFELTLRSCLYPHIQRRYIECCGNLMKTLKKDYRLLENLQAMRNYFLLEAGDTMYDFYTAIFDKVQEKESWQQPSFLNVQLQEAVGQRYPEDSGRLSVFLEPIDPARKKHPVNNLEVLTLSYKVPWPVDIVISSECQKIYNQVFLLLLQIKWAKYSLDTLRFSDFTEVASKAEGAVSEETIKAKEPVNHQIHRMCLLRVKLMHFVNSLHNYIMTRILHSTGLEFQHQVQEAKDLDQLIKIHYKYLATIHDRCLLREKVSFVKEAIMKVLNLVLIFSDRWQAGFGAWKIESIDKMESDFKNCHMFLVTILNKAVCRGSFPHLESLALSLMAGPGTESWNRVLEPSPGTESWNRVLEPSPGTESWNRVLEPSPGTESWNRVLEPSPGTESWNRVLEPSPGTEFFPMRDRNSLRCSPPMIITPNEEIPLPHDKKRNKKTPKLTKCFSVFGARSELVSGFRMTTAVTLEDALSNVDLLEELPLPDQQPCIEPLPASLMYQPNFNTNFEDRNAFVTGIARYIEQATVHSSMNEMLEEGQEYAVMLYTWRSCSRAIPQVKCNEQPNRVEIYEKTVEVLEPEVTKLMNFMYFQRTAIDRFCGEVRRLCHTERRKDFVSEAYLLTLGRFINMFAVLDELKNMKCSVKNDHSAYKRAAQFLRKMSEPSSIQESQNLSMFLANHNKITQSLQQQLEVINGYEELLADIVNLCIDYYENKMYLTPGDKHMLLKVMGFGLYLMDGNSSNIYKLDAKKRINLSKIDKFFKQLQVVPLFGDMQIELSRYITTSAHFEDNKSRWTCMSNSSNPQYNICEQMIQIREDHMRFISELARYSNNEVVTGSGRQESQKTDSEYRKLFDLALQGMQLLSQWSAHVMEVYSWKLVHPTDKYSNKECPDNAEEYERATRYNYSSEEKFALVEVIAMIKGLQVLMGRMESVFNHAIRHTIYSALQDFAQVTLRDPLRHAIKKKKNVIQSVLQAIRKTVCDWETGREPHNDPALRGEKDPKGGFDITVPRRAVGPSSTQLYMVRTMLESLVADKSGSKKTLRSSLEGPTILDIEKFHRESFFYTHLLNFSETLQHCCDLSQLWFREFFLELTMGRRIQFPIEMSMPWILTDHILETKEASMMEYVLYPLDLYNDSAHYALTKFKKQFLYDEIEAEVNLCFDQFVYKLADQIFAYYKILAGSLLLDKRLRADCKSQGANIPWPSSNRYETLLKQKHVQLLGRSIDLNRLITQRVSAALYRSMELAINRFESEDLTSVMELDALLEINRLTHKLLCKFLTLDSFDAMFREANHNVSAPYGRITLHVFWELNYDFLPNYCYNGSTNRFVRTILPFSQEFQRDKPPTAQPHYLYGSKVSACYLANAMGN</sequence>
<evidence type="ECO:0000256" key="1">
    <source>
        <dbReference type="ARBA" id="ARBA00004300"/>
    </source>
</evidence>
<dbReference type="GO" id="GO:0030833">
    <property type="term" value="P:regulation of actin filament polymerization"/>
    <property type="evidence" value="ECO:0007669"/>
    <property type="project" value="InterPro"/>
</dbReference>
<dbReference type="PRINTS" id="PR01698">
    <property type="entry name" value="CYTOFMRPINTP"/>
</dbReference>
<dbReference type="InterPro" id="IPR009828">
    <property type="entry name" value="CYRIA/CYRIB_Rac1-bd"/>
</dbReference>
<comment type="subunit">
    <text evidence="9">Component of the gamma-tubulin ring complex (gTuRC) consisting of TUBGCP2, TUBGCP3, TUBGCP4, TUBGCP5 and TUBGCP6 and gamma-tubulin TUBG1 or TUBG2. TUBGCP2, TUBGCP3, TUBGCP4, TUBGCP5 and TUBGCP6 assemble in a 5:5:2:1:1 stoichiometry; each is associated with a gamma-tubulin, thereby arranging 14 gamma-tubulins in a helical manner. Gamma-tubulin at the first position is blocked by TUBGCP3 at the last position, allowing 13 protafilaments to grow into a microtubule. The gTuRC (via TUBGCP3 and TUBGCP6) interacts with ACTB and MZT1; the interactions form a luminal bridge that stabilizes the initial structure during complex assembly. The gTuRC (via TUBGCP2) interacts with MZT2A/MZT2B and CDK5RAP2 (via CM1 motif); the interactions play a role in gTuRC activation.</text>
</comment>
<dbReference type="InterPro" id="IPR040457">
    <property type="entry name" value="GCP_C"/>
</dbReference>
<feature type="compositionally biased region" description="Acidic residues" evidence="10">
    <location>
        <begin position="159"/>
        <end position="172"/>
    </location>
</feature>
<dbReference type="InterPro" id="IPR041470">
    <property type="entry name" value="GCP_N"/>
</dbReference>
<keyword evidence="5" id="KW-0206">Cytoskeleton</keyword>
<dbReference type="InterPro" id="IPR042241">
    <property type="entry name" value="GCP_C_sf"/>
</dbReference>
<comment type="similarity">
    <text evidence="2">Belongs to the TUBGCP family.</text>
</comment>
<feature type="domain" description="Gamma tubulin complex component C-terminal" evidence="11">
    <location>
        <begin position="712"/>
        <end position="1005"/>
    </location>
</feature>
<dbReference type="GO" id="GO:0005874">
    <property type="term" value="C:microtubule"/>
    <property type="evidence" value="ECO:0007669"/>
    <property type="project" value="UniProtKB-KW"/>
</dbReference>
<dbReference type="InterPro" id="IPR008081">
    <property type="entry name" value="Cytoplasmic_FMR1-int"/>
</dbReference>
<evidence type="ECO:0000313" key="15">
    <source>
        <dbReference type="Proteomes" id="UP001497482"/>
    </source>
</evidence>
<evidence type="ECO:0000256" key="10">
    <source>
        <dbReference type="SAM" id="MobiDB-lite"/>
    </source>
</evidence>
<dbReference type="FunFam" id="1.20.120.1900:FF:000005">
    <property type="entry name" value="Gamma-tubulin complex component"/>
    <property type="match status" value="1"/>
</dbReference>
<evidence type="ECO:0000259" key="11">
    <source>
        <dbReference type="Pfam" id="PF04130"/>
    </source>
</evidence>
<comment type="function">
    <text evidence="8">Component of the gamma-tubulin ring complex (gTuRC) which mediates microtubule nucleation. The gTuRC regulates the minus-end nucleation of alpha-beta tubulin heterodimers that grow into microtubule protafilaments, a critical step in centrosome duplication and spindle formation.</text>
</comment>
<dbReference type="Pfam" id="PF05994">
    <property type="entry name" value="FragX_IP"/>
    <property type="match status" value="1"/>
</dbReference>
<dbReference type="GO" id="GO:0005813">
    <property type="term" value="C:centrosome"/>
    <property type="evidence" value="ECO:0007669"/>
    <property type="project" value="UniProtKB-SubCell"/>
</dbReference>
<reference evidence="14 15" key="1">
    <citation type="submission" date="2024-04" db="EMBL/GenBank/DDBJ databases">
        <authorList>
            <person name="Waldvogel A.-M."/>
            <person name="Schoenle A."/>
        </authorList>
    </citation>
    <scope>NUCLEOTIDE SEQUENCE [LARGE SCALE GENOMIC DNA]</scope>
</reference>
<keyword evidence="15" id="KW-1185">Reference proteome</keyword>
<comment type="subcellular location">
    <subcellularLocation>
        <location evidence="1">Cytoplasm</location>
        <location evidence="1">Cytoskeleton</location>
        <location evidence="1">Microtubule organizing center</location>
        <location evidence="1">Centrosome</location>
    </subcellularLocation>
</comment>
<evidence type="ECO:0000256" key="9">
    <source>
        <dbReference type="ARBA" id="ARBA00093551"/>
    </source>
</evidence>
<comment type="similarity">
    <text evidence="6">Belongs to the CYFIP family.</text>
</comment>
<evidence type="ECO:0000313" key="14">
    <source>
        <dbReference type="EMBL" id="CAL1593304.1"/>
    </source>
</evidence>
<gene>
    <name evidence="14" type="ORF">KC01_LOCUS22428</name>
</gene>
<feature type="region of interest" description="Disordered" evidence="10">
    <location>
        <begin position="148"/>
        <end position="196"/>
    </location>
</feature>
<dbReference type="GO" id="GO:0031267">
    <property type="term" value="F:small GTPase binding"/>
    <property type="evidence" value="ECO:0007669"/>
    <property type="project" value="InterPro"/>
</dbReference>
<evidence type="ECO:0000256" key="2">
    <source>
        <dbReference type="ARBA" id="ARBA00010337"/>
    </source>
</evidence>
<evidence type="ECO:0000259" key="13">
    <source>
        <dbReference type="Pfam" id="PF17681"/>
    </source>
</evidence>
<evidence type="ECO:0000256" key="7">
    <source>
        <dbReference type="ARBA" id="ARBA00071896"/>
    </source>
</evidence>
<dbReference type="InterPro" id="IPR059169">
    <property type="entry name" value="GCP5_N_ext"/>
</dbReference>
<dbReference type="PANTHER" id="PTHR12195">
    <property type="entry name" value="CYTOPLASMIC FMR1-INTERACTING PROTEIN-RELATED"/>
    <property type="match status" value="1"/>
</dbReference>
<dbReference type="Gene3D" id="1.20.120.1900">
    <property type="entry name" value="Gamma-tubulin complex, C-terminal domain"/>
    <property type="match status" value="1"/>
</dbReference>
<evidence type="ECO:0000256" key="4">
    <source>
        <dbReference type="ARBA" id="ARBA00022701"/>
    </source>
</evidence>
<dbReference type="Pfam" id="PF17681">
    <property type="entry name" value="GCP_N_terminal"/>
    <property type="match status" value="1"/>
</dbReference>
<evidence type="ECO:0000259" key="12">
    <source>
        <dbReference type="Pfam" id="PF07159"/>
    </source>
</evidence>
<dbReference type="Pfam" id="PF07159">
    <property type="entry name" value="CYRIA-B_Rac1-bd"/>
    <property type="match status" value="1"/>
</dbReference>
<feature type="region of interest" description="Disordered" evidence="10">
    <location>
        <begin position="519"/>
        <end position="539"/>
    </location>
</feature>
<evidence type="ECO:0000256" key="3">
    <source>
        <dbReference type="ARBA" id="ARBA00022490"/>
    </source>
</evidence>
<proteinExistence type="inferred from homology"/>
<dbReference type="Proteomes" id="UP001497482">
    <property type="component" value="Chromosome 2"/>
</dbReference>
<dbReference type="GO" id="GO:0005737">
    <property type="term" value="C:cytoplasm"/>
    <property type="evidence" value="ECO:0007669"/>
    <property type="project" value="UniProtKB-ARBA"/>
</dbReference>
<dbReference type="EMBL" id="OZ035824">
    <property type="protein sequence ID" value="CAL1593304.1"/>
    <property type="molecule type" value="Genomic_DNA"/>
</dbReference>
<evidence type="ECO:0000256" key="8">
    <source>
        <dbReference type="ARBA" id="ARBA00093416"/>
    </source>
</evidence>
<feature type="domain" description="Gamma tubulin complex component protein N-terminal" evidence="13">
    <location>
        <begin position="269"/>
        <end position="587"/>
    </location>
</feature>
<feature type="domain" description="CYRIA/CYRIB Rac1 binding" evidence="12">
    <location>
        <begin position="1198"/>
        <end position="1401"/>
    </location>
</feature>
<dbReference type="CDD" id="cd22572">
    <property type="entry name" value="GCP5_NTD"/>
    <property type="match status" value="1"/>
</dbReference>
<protein>
    <recommendedName>
        <fullName evidence="7">Gamma-tubulin complex component 5</fullName>
    </recommendedName>
</protein>
<name>A0AAV2L134_KNICA</name>
<evidence type="ECO:0000256" key="5">
    <source>
        <dbReference type="ARBA" id="ARBA00023212"/>
    </source>
</evidence>
<keyword evidence="4" id="KW-0493">Microtubule</keyword>
<accession>A0AAV2L134</accession>
<keyword evidence="3" id="KW-0963">Cytoplasm</keyword>
<evidence type="ECO:0000256" key="6">
    <source>
        <dbReference type="ARBA" id="ARBA00025790"/>
    </source>
</evidence>